<keyword evidence="3" id="KW-1185">Reference proteome</keyword>
<sequence>MKTQKILVTGDREMILRHNFLFEAMGSYYQAVDYLPVDSKFNMKALKNFVKSIQSRLPLIPLKPASSLRKNSRTYIEQSCYVEQRIRKLNYSPDLVFQLYGMFSPFWQKLDIPYTYYLDYTMALAKQNWSPWAPFKLDKEYVSWTNCERKAYQNAKHLFTYSNCVKSSLIEYYGINSENITVVTPSGQFQKPYQGEKTFGSKQILFNGSHFERKGGDILLNAFRKVKQAIPEAKLIIIGNKLPIKEDGVSSLGHLSWPLEMEKLFLETDLVVSPARCEPLGQFLIEAMNYGIPCVVTDQDGMPEIIKHQVNGIVLEPQNLDMLASKIIDLLSNCGTLEKMSKAARTRVEEQLNWQIIASKISQVIESL</sequence>
<gene>
    <name evidence="2" type="ORF">IQ230_00260</name>
</gene>
<evidence type="ECO:0000313" key="2">
    <source>
        <dbReference type="EMBL" id="MBE9188821.1"/>
    </source>
</evidence>
<dbReference type="SUPFAM" id="SSF53756">
    <property type="entry name" value="UDP-Glycosyltransferase/glycogen phosphorylase"/>
    <property type="match status" value="1"/>
</dbReference>
<dbReference type="EMBL" id="JADEWN010000001">
    <property type="protein sequence ID" value="MBE9188821.1"/>
    <property type="molecule type" value="Genomic_DNA"/>
</dbReference>
<comment type="caution">
    <text evidence="2">The sequence shown here is derived from an EMBL/GenBank/DDBJ whole genome shotgun (WGS) entry which is preliminary data.</text>
</comment>
<evidence type="ECO:0000259" key="1">
    <source>
        <dbReference type="Pfam" id="PF00534"/>
    </source>
</evidence>
<dbReference type="PANTHER" id="PTHR12526">
    <property type="entry name" value="GLYCOSYLTRANSFERASE"/>
    <property type="match status" value="1"/>
</dbReference>
<dbReference type="Pfam" id="PF00534">
    <property type="entry name" value="Glycos_transf_1"/>
    <property type="match status" value="1"/>
</dbReference>
<feature type="domain" description="Glycosyl transferase family 1" evidence="1">
    <location>
        <begin position="200"/>
        <end position="346"/>
    </location>
</feature>
<dbReference type="InterPro" id="IPR001296">
    <property type="entry name" value="Glyco_trans_1"/>
</dbReference>
<reference evidence="2 3" key="1">
    <citation type="submission" date="2020-10" db="EMBL/GenBank/DDBJ databases">
        <authorList>
            <person name="Castelo-Branco R."/>
            <person name="Eusebio N."/>
            <person name="Adriana R."/>
            <person name="Vieira A."/>
            <person name="Brugerolle De Fraissinette N."/>
            <person name="Rezende De Castro R."/>
            <person name="Schneider M.P."/>
            <person name="Vasconcelos V."/>
            <person name="Leao P.N."/>
        </authorList>
    </citation>
    <scope>NUCLEOTIDE SEQUENCE [LARGE SCALE GENOMIC DNA]</scope>
    <source>
        <strain evidence="2 3">LEGE 06123</strain>
    </source>
</reference>
<organism evidence="2 3">
    <name type="scientific">Gloeocapsopsis crepidinum LEGE 06123</name>
    <dbReference type="NCBI Taxonomy" id="588587"/>
    <lineage>
        <taxon>Bacteria</taxon>
        <taxon>Bacillati</taxon>
        <taxon>Cyanobacteriota</taxon>
        <taxon>Cyanophyceae</taxon>
        <taxon>Oscillatoriophycideae</taxon>
        <taxon>Chroococcales</taxon>
        <taxon>Chroococcaceae</taxon>
        <taxon>Gloeocapsopsis</taxon>
    </lineage>
</organism>
<accession>A0ABR9UKK4</accession>
<protein>
    <submittedName>
        <fullName evidence="2">Glycosyltransferase family 4 protein</fullName>
    </submittedName>
</protein>
<evidence type="ECO:0000313" key="3">
    <source>
        <dbReference type="Proteomes" id="UP000651156"/>
    </source>
</evidence>
<dbReference type="Gene3D" id="3.40.50.2000">
    <property type="entry name" value="Glycogen Phosphorylase B"/>
    <property type="match status" value="2"/>
</dbReference>
<proteinExistence type="predicted"/>
<dbReference type="CDD" id="cd03801">
    <property type="entry name" value="GT4_PimA-like"/>
    <property type="match status" value="1"/>
</dbReference>
<name>A0ABR9UKK4_9CHRO</name>
<dbReference type="Proteomes" id="UP000651156">
    <property type="component" value="Unassembled WGS sequence"/>
</dbReference>